<proteinExistence type="predicted"/>
<reference evidence="1" key="1">
    <citation type="journal article" date="2021" name="Proc. Natl. Acad. Sci. U.S.A.">
        <title>A Catalog of Tens of Thousands of Viruses from Human Metagenomes Reveals Hidden Associations with Chronic Diseases.</title>
        <authorList>
            <person name="Tisza M.J."/>
            <person name="Buck C.B."/>
        </authorList>
    </citation>
    <scope>NUCLEOTIDE SEQUENCE</scope>
    <source>
        <strain evidence="1">CtnPP24</strain>
    </source>
</reference>
<protein>
    <submittedName>
        <fullName evidence="1">Uncharacterized protein</fullName>
    </submittedName>
</protein>
<dbReference type="EMBL" id="BK015962">
    <property type="protein sequence ID" value="DAF87343.1"/>
    <property type="molecule type" value="Genomic_DNA"/>
</dbReference>
<accession>A0A8S5TYU2</accession>
<sequence length="35" mass="4223">MKPSNHSWRRFYHNTQLKAREKLEKVFLFLACGVS</sequence>
<organism evidence="1">
    <name type="scientific">Siphoviridae sp. ctnPP24</name>
    <dbReference type="NCBI Taxonomy" id="2825662"/>
    <lineage>
        <taxon>Viruses</taxon>
        <taxon>Duplodnaviria</taxon>
        <taxon>Heunggongvirae</taxon>
        <taxon>Uroviricota</taxon>
        <taxon>Caudoviricetes</taxon>
    </lineage>
</organism>
<evidence type="ECO:0000313" key="1">
    <source>
        <dbReference type="EMBL" id="DAF87343.1"/>
    </source>
</evidence>
<name>A0A8S5TYU2_9CAUD</name>